<evidence type="ECO:0000256" key="1">
    <source>
        <dbReference type="SAM" id="Coils"/>
    </source>
</evidence>
<keyword evidence="4" id="KW-1185">Reference proteome</keyword>
<evidence type="ECO:0000313" key="4">
    <source>
        <dbReference type="Proteomes" id="UP000008549"/>
    </source>
</evidence>
<reference evidence="3 4" key="1">
    <citation type="journal article" date="2003" name="PLoS Biol.">
        <title>The genome sequence of Caenorhabditis briggsae: a platform for comparative genomics.</title>
        <authorList>
            <person name="Stein L.D."/>
            <person name="Bao Z."/>
            <person name="Blasiar D."/>
            <person name="Blumenthal T."/>
            <person name="Brent M.R."/>
            <person name="Chen N."/>
            <person name="Chinwalla A."/>
            <person name="Clarke L."/>
            <person name="Clee C."/>
            <person name="Coghlan A."/>
            <person name="Coulson A."/>
            <person name="D'Eustachio P."/>
            <person name="Fitch D.H."/>
            <person name="Fulton L.A."/>
            <person name="Fulton R.E."/>
            <person name="Griffiths-Jones S."/>
            <person name="Harris T.W."/>
            <person name="Hillier L.W."/>
            <person name="Kamath R."/>
            <person name="Kuwabara P.E."/>
            <person name="Mardis E.R."/>
            <person name="Marra M.A."/>
            <person name="Miner T.L."/>
            <person name="Minx P."/>
            <person name="Mullikin J.C."/>
            <person name="Plumb R.W."/>
            <person name="Rogers J."/>
            <person name="Schein J.E."/>
            <person name="Sohrmann M."/>
            <person name="Spieth J."/>
            <person name="Stajich J.E."/>
            <person name="Wei C."/>
            <person name="Willey D."/>
            <person name="Wilson R.K."/>
            <person name="Durbin R."/>
            <person name="Waterston R.H."/>
        </authorList>
    </citation>
    <scope>NUCLEOTIDE SEQUENCE [LARGE SCALE GENOMIC DNA]</scope>
    <source>
        <strain evidence="3 4">AF16</strain>
    </source>
</reference>
<evidence type="ECO:0000313" key="3">
    <source>
        <dbReference type="EMBL" id="CAP39545.2"/>
    </source>
</evidence>
<dbReference type="Proteomes" id="UP000008549">
    <property type="component" value="Unassembled WGS sequence"/>
</dbReference>
<keyword evidence="1" id="KW-0175">Coiled coil</keyword>
<dbReference type="AlphaFoldDB" id="A8Y3S6"/>
<dbReference type="WormBase" id="CBG23492">
    <property type="protein sequence ID" value="CBP41009"/>
    <property type="gene ID" value="WBGene00041842"/>
</dbReference>
<sequence>MDPATVTMIATLASDPEAQCRALRKMKEDNEELHKKAMDTLRKSQKEYESNAKKIEDEANERIKSQRDENQKITEMLSAEIKKQNMKYNDEVEKMNKEHSSRIKNMRTETEEKRKQAEQDHRFKLSRMEEEHKKQTTQAEKVLAEAKEEGRQKVVEAEKKKDGIIQKRNEELQTFLEASEKLEDSHQENVRKIRTRNSAFRLENMKIRKNQLEIENKVKMDKMNENYKDLMRELTNQNAKNVIQEFQRIIETVITGSISLGSIRCDCLPAHGGAPTIIPGKLDVDFSNIQSAMNSFRNEKRLFSQYVINTNRTERRLLEACAELIRDMDALMTSQDLSEMCSQLPLRLSKESPNTEDLRIIEFYGERSTTLHQLFLELCVKLDDSTRNMQIEHLPSAEGRSLQAINQ</sequence>
<name>A8Y3S6_CAEBR</name>
<feature type="region of interest" description="Disordered" evidence="2">
    <location>
        <begin position="94"/>
        <end position="122"/>
    </location>
</feature>
<reference evidence="3 4" key="2">
    <citation type="journal article" date="2011" name="PLoS Genet.">
        <title>Caenorhabditis briggsae recombinant inbred line genotypes reveal inter-strain incompatibility and the evolution of recombination.</title>
        <authorList>
            <person name="Ross J.A."/>
            <person name="Koboldt D.C."/>
            <person name="Staisch J.E."/>
            <person name="Chamberlin H.M."/>
            <person name="Gupta B.P."/>
            <person name="Miller R.D."/>
            <person name="Baird S.E."/>
            <person name="Haag E.S."/>
        </authorList>
    </citation>
    <scope>NUCLEOTIDE SEQUENCE [LARGE SCALE GENOMIC DNA]</scope>
    <source>
        <strain evidence="3 4">AF16</strain>
    </source>
</reference>
<dbReference type="FunCoup" id="A8Y3S6">
    <property type="interactions" value="6"/>
</dbReference>
<dbReference type="EMBL" id="HE601533">
    <property type="protein sequence ID" value="CAP39545.2"/>
    <property type="molecule type" value="Genomic_DNA"/>
</dbReference>
<dbReference type="STRING" id="6238.A8Y3S6"/>
<dbReference type="KEGG" id="cbr:CBG_23492"/>
<dbReference type="CTD" id="8578758"/>
<dbReference type="InParanoid" id="A8Y3S6"/>
<feature type="coiled-coil region" evidence="1">
    <location>
        <begin position="202"/>
        <end position="240"/>
    </location>
</feature>
<gene>
    <name evidence="3 5" type="ORF">CBG23492</name>
    <name evidence="3" type="ORF">CBG_23492</name>
</gene>
<dbReference type="GeneID" id="8578758"/>
<organism evidence="3 4">
    <name type="scientific">Caenorhabditis briggsae</name>
    <dbReference type="NCBI Taxonomy" id="6238"/>
    <lineage>
        <taxon>Eukaryota</taxon>
        <taxon>Metazoa</taxon>
        <taxon>Ecdysozoa</taxon>
        <taxon>Nematoda</taxon>
        <taxon>Chromadorea</taxon>
        <taxon>Rhabditida</taxon>
        <taxon>Rhabditina</taxon>
        <taxon>Rhabditomorpha</taxon>
        <taxon>Rhabditoidea</taxon>
        <taxon>Rhabditidae</taxon>
        <taxon>Peloderinae</taxon>
        <taxon>Caenorhabditis</taxon>
    </lineage>
</organism>
<evidence type="ECO:0000313" key="5">
    <source>
        <dbReference type="WormBase" id="CBG23492"/>
    </source>
</evidence>
<proteinExistence type="predicted"/>
<dbReference type="RefSeq" id="XP_002636763.2">
    <property type="nucleotide sequence ID" value="XM_002636717.2"/>
</dbReference>
<dbReference type="eggNOG" id="KOG1216">
    <property type="taxonomic scope" value="Eukaryota"/>
</dbReference>
<evidence type="ECO:0000256" key="2">
    <source>
        <dbReference type="SAM" id="MobiDB-lite"/>
    </source>
</evidence>
<dbReference type="OMA" id="DHISHQN"/>
<accession>A8Y3S6</accession>
<feature type="region of interest" description="Disordered" evidence="2">
    <location>
        <begin position="39"/>
        <end position="72"/>
    </location>
</feature>
<protein>
    <submittedName>
        <fullName evidence="3">Protein CBG23492</fullName>
    </submittedName>
</protein>
<dbReference type="HOGENOM" id="CLU_781270_0_0_1"/>